<comment type="caution">
    <text evidence="8">The sequence shown here is derived from an EMBL/GenBank/DDBJ whole genome shotgun (WGS) entry which is preliminary data.</text>
</comment>
<dbReference type="GO" id="GO:0008443">
    <property type="term" value="F:phosphofructokinase activity"/>
    <property type="evidence" value="ECO:0007669"/>
    <property type="project" value="TreeGrafter"/>
</dbReference>
<dbReference type="RefSeq" id="WP_072643616.1">
    <property type="nucleotide sequence ID" value="NZ_BNFI01000001.1"/>
</dbReference>
<dbReference type="Proteomes" id="UP001223829">
    <property type="component" value="Unassembled WGS sequence"/>
</dbReference>
<dbReference type="CDD" id="cd01164">
    <property type="entry name" value="FruK_PfkB_like"/>
    <property type="match status" value="1"/>
</dbReference>
<dbReference type="Pfam" id="PF00294">
    <property type="entry name" value="PfkB"/>
    <property type="match status" value="1"/>
</dbReference>
<evidence type="ECO:0000256" key="4">
    <source>
        <dbReference type="ARBA" id="ARBA00022777"/>
    </source>
</evidence>
<evidence type="ECO:0000256" key="1">
    <source>
        <dbReference type="ARBA" id="ARBA00010688"/>
    </source>
</evidence>
<gene>
    <name evidence="8" type="ORF">QO046_18625</name>
</gene>
<dbReference type="GO" id="GO:0016052">
    <property type="term" value="P:carbohydrate catabolic process"/>
    <property type="evidence" value="ECO:0007669"/>
    <property type="project" value="UniProtKB-ARBA"/>
</dbReference>
<dbReference type="GO" id="GO:0005524">
    <property type="term" value="F:ATP binding"/>
    <property type="evidence" value="ECO:0007669"/>
    <property type="project" value="UniProtKB-KW"/>
</dbReference>
<dbReference type="SUPFAM" id="SSF53613">
    <property type="entry name" value="Ribokinase-like"/>
    <property type="match status" value="1"/>
</dbReference>
<dbReference type="AlphaFoldDB" id="A0AAW6W237"/>
<evidence type="ECO:0000256" key="5">
    <source>
        <dbReference type="ARBA" id="ARBA00022840"/>
    </source>
</evidence>
<evidence type="ECO:0000313" key="8">
    <source>
        <dbReference type="EMBL" id="MDK2696340.1"/>
    </source>
</evidence>
<protein>
    <recommendedName>
        <fullName evidence="6">Phosphofructokinase</fullName>
    </recommendedName>
</protein>
<dbReference type="InterPro" id="IPR017583">
    <property type="entry name" value="Tagatose/fructose_Pkinase"/>
</dbReference>
<dbReference type="GO" id="GO:0044281">
    <property type="term" value="P:small molecule metabolic process"/>
    <property type="evidence" value="ECO:0007669"/>
    <property type="project" value="UniProtKB-ARBA"/>
</dbReference>
<keyword evidence="3" id="KW-0547">Nucleotide-binding</keyword>
<evidence type="ECO:0000256" key="3">
    <source>
        <dbReference type="ARBA" id="ARBA00022741"/>
    </source>
</evidence>
<dbReference type="Gene3D" id="3.40.1190.20">
    <property type="match status" value="1"/>
</dbReference>
<dbReference type="EMBL" id="JASMQD010000001">
    <property type="protein sequence ID" value="MDK2696340.1"/>
    <property type="molecule type" value="Genomic_DNA"/>
</dbReference>
<keyword evidence="4 8" id="KW-0418">Kinase</keyword>
<name>A0AAW6W237_ECOLX</name>
<dbReference type="PIRSF" id="PIRSF000535">
    <property type="entry name" value="1PFK/6PFK/LacC"/>
    <property type="match status" value="1"/>
</dbReference>
<dbReference type="NCBIfam" id="TIGR03168">
    <property type="entry name" value="1-PFK"/>
    <property type="match status" value="1"/>
</dbReference>
<dbReference type="InterPro" id="IPR029056">
    <property type="entry name" value="Ribokinase-like"/>
</dbReference>
<comment type="similarity">
    <text evidence="1 6">Belongs to the carbohydrate kinase PfkB family.</text>
</comment>
<evidence type="ECO:0000313" key="9">
    <source>
        <dbReference type="Proteomes" id="UP001223829"/>
    </source>
</evidence>
<reference evidence="8" key="1">
    <citation type="submission" date="2023-05" db="EMBL/GenBank/DDBJ databases">
        <title>Efficient inhibition of multidrug-resistant Escherichia coli by a new antibiotic combination.</title>
        <authorList>
            <person name="Lin T."/>
        </authorList>
    </citation>
    <scope>NUCLEOTIDE SEQUENCE</scope>
    <source>
        <strain evidence="8">YmmD45</strain>
    </source>
</reference>
<sequence>MILTVTMNPSVDISYPLKKLELDTVNRVSDVRKEAGGKGLNVSRVIKLAGEKGIATGLIGGNLGKYITSHLDEVGIEHSFLQIAQESRNCIAILHEELQTEILEPGPEVTEQEQEQFIRHFTGLLEQADTVTLSGSLPVGVPKDFYQTLIRIAHSRNKKVLLDCSGECLKRATTGADLPYLIKPNKQELEQLTGQSFDVDSPGTFIKLISSHQELQKIPWVVVSLGKNGAFAKIEDNYFTVRIPEINVINAVGSGDSTIAGLAVGISNHDLPENILKRAMAFGMLNAMEPQTGCINMIHFEHLFNNISVVPCH</sequence>
<proteinExistence type="inferred from homology"/>
<organism evidence="8 9">
    <name type="scientific">Escherichia coli</name>
    <dbReference type="NCBI Taxonomy" id="562"/>
    <lineage>
        <taxon>Bacteria</taxon>
        <taxon>Pseudomonadati</taxon>
        <taxon>Pseudomonadota</taxon>
        <taxon>Gammaproteobacteria</taxon>
        <taxon>Enterobacterales</taxon>
        <taxon>Enterobacteriaceae</taxon>
        <taxon>Escherichia</taxon>
    </lineage>
</organism>
<feature type="domain" description="Carbohydrate kinase PfkB" evidence="7">
    <location>
        <begin position="7"/>
        <end position="292"/>
    </location>
</feature>
<evidence type="ECO:0000256" key="6">
    <source>
        <dbReference type="PIRNR" id="PIRNR000535"/>
    </source>
</evidence>
<keyword evidence="5" id="KW-0067">ATP-binding</keyword>
<evidence type="ECO:0000259" key="7">
    <source>
        <dbReference type="Pfam" id="PF00294"/>
    </source>
</evidence>
<dbReference type="InterPro" id="IPR011611">
    <property type="entry name" value="PfkB_dom"/>
</dbReference>
<accession>A0AAW6W237</accession>
<dbReference type="PANTHER" id="PTHR46566">
    <property type="entry name" value="1-PHOSPHOFRUCTOKINASE-RELATED"/>
    <property type="match status" value="1"/>
</dbReference>
<dbReference type="GO" id="GO:0005829">
    <property type="term" value="C:cytosol"/>
    <property type="evidence" value="ECO:0007669"/>
    <property type="project" value="TreeGrafter"/>
</dbReference>
<dbReference type="FunFam" id="3.40.1190.20:FF:000001">
    <property type="entry name" value="Phosphofructokinase"/>
    <property type="match status" value="1"/>
</dbReference>
<evidence type="ECO:0000256" key="2">
    <source>
        <dbReference type="ARBA" id="ARBA00022679"/>
    </source>
</evidence>
<dbReference type="PANTHER" id="PTHR46566:SF5">
    <property type="entry name" value="1-PHOSPHOFRUCTOKINASE"/>
    <property type="match status" value="1"/>
</dbReference>
<keyword evidence="2 6" id="KW-0808">Transferase</keyword>